<dbReference type="InterPro" id="IPR008000">
    <property type="entry name" value="Rham/fucose_mutarotase"/>
</dbReference>
<dbReference type="SUPFAM" id="SSF54909">
    <property type="entry name" value="Dimeric alpha+beta barrel"/>
    <property type="match status" value="1"/>
</dbReference>
<dbReference type="PANTHER" id="PTHR34389">
    <property type="entry name" value="L-RHAMNOSE MUTAROTASE"/>
    <property type="match status" value="1"/>
</dbReference>
<proteinExistence type="predicted"/>
<evidence type="ECO:0000313" key="2">
    <source>
        <dbReference type="Proteomes" id="UP000276301"/>
    </source>
</evidence>
<protein>
    <submittedName>
        <fullName evidence="1">L-rhamnose mutarotase</fullName>
    </submittedName>
</protein>
<dbReference type="GO" id="GO:0016857">
    <property type="term" value="F:racemase and epimerase activity, acting on carbohydrates and derivatives"/>
    <property type="evidence" value="ECO:0007669"/>
    <property type="project" value="InterPro"/>
</dbReference>
<dbReference type="AlphaFoldDB" id="A0A498CNY7"/>
<comment type="caution">
    <text evidence="1">The sequence shown here is derived from an EMBL/GenBank/DDBJ whole genome shotgun (WGS) entry which is preliminary data.</text>
</comment>
<reference evidence="1 2" key="1">
    <citation type="submission" date="2018-10" db="EMBL/GenBank/DDBJ databases">
        <title>Anaerotruncus faecis sp. nov., isolated from human feces.</title>
        <authorList>
            <person name="Wang Y.-J."/>
        </authorList>
    </citation>
    <scope>NUCLEOTIDE SEQUENCE [LARGE SCALE GENOMIC DNA]</scope>
    <source>
        <strain evidence="1 2">22A2-44</strain>
    </source>
</reference>
<dbReference type="Proteomes" id="UP000276301">
    <property type="component" value="Unassembled WGS sequence"/>
</dbReference>
<dbReference type="EMBL" id="RCHT01000005">
    <property type="protein sequence ID" value="RLL12805.1"/>
    <property type="molecule type" value="Genomic_DNA"/>
</dbReference>
<sequence length="105" mass="12247">MKRIATITKLKPGVAEEYRRVHDGIWPEVVEAAHEANMRNFTIFRCGDYLFSCYEYLGDDFEADMARKAAKPVSPKWQETTGAFMEPVDGEKMKIALEEFWHHDF</sequence>
<dbReference type="InterPro" id="IPR011008">
    <property type="entry name" value="Dimeric_a/b-barrel"/>
</dbReference>
<dbReference type="PANTHER" id="PTHR34389:SF2">
    <property type="entry name" value="L-RHAMNOSE MUTAROTASE"/>
    <property type="match status" value="1"/>
</dbReference>
<dbReference type="Gene3D" id="3.30.70.100">
    <property type="match status" value="1"/>
</dbReference>
<organism evidence="1 2">
    <name type="scientific">Anaerotruncus massiliensis</name>
    <name type="common">ex Liu et al. 2021</name>
    <dbReference type="NCBI Taxonomy" id="2321404"/>
    <lineage>
        <taxon>Bacteria</taxon>
        <taxon>Bacillati</taxon>
        <taxon>Bacillota</taxon>
        <taxon>Clostridia</taxon>
        <taxon>Eubacteriales</taxon>
        <taxon>Oscillospiraceae</taxon>
        <taxon>Anaerotruncus</taxon>
    </lineage>
</organism>
<gene>
    <name evidence="1" type="ORF">D4A47_05215</name>
</gene>
<name>A0A498CNY7_9FIRM</name>
<dbReference type="RefSeq" id="WP_121586452.1">
    <property type="nucleotide sequence ID" value="NZ_RCHT01000005.1"/>
</dbReference>
<keyword evidence="2" id="KW-1185">Reference proteome</keyword>
<accession>A0A498CNY7</accession>
<dbReference type="Pfam" id="PF05336">
    <property type="entry name" value="rhaM"/>
    <property type="match status" value="1"/>
</dbReference>
<evidence type="ECO:0000313" key="1">
    <source>
        <dbReference type="EMBL" id="RLL12805.1"/>
    </source>
</evidence>